<keyword evidence="1" id="KW-1133">Transmembrane helix</keyword>
<dbReference type="InterPro" id="IPR038765">
    <property type="entry name" value="Papain-like_cys_pep_sf"/>
</dbReference>
<dbReference type="NCBIfam" id="NF007458">
    <property type="entry name" value="PRK10030.1"/>
    <property type="match status" value="1"/>
</dbReference>
<protein>
    <submittedName>
        <fullName evidence="2">Putative peptidoglycan peptidase</fullName>
    </submittedName>
</protein>
<evidence type="ECO:0000313" key="2">
    <source>
        <dbReference type="EMBL" id="CUV64958.1"/>
    </source>
</evidence>
<dbReference type="EMBL" id="FAXN01000010">
    <property type="protein sequence ID" value="CUV64958.1"/>
    <property type="molecule type" value="Genomic_DNA"/>
</dbReference>
<keyword evidence="1" id="KW-0472">Membrane</keyword>
<sequence length="215" mass="25068">MLISNNTITPKNRLIALLTMFLSTTIFIFGYSDINKLLIQDGDIIFQNSNSSQSKAIELATKSKYTHMGIIFKKNDGKYYVYEAVQPVKFTPLKEWIERGNGSHFVIKRLNQPITMLNKKNLKQEALKHLGKNYDIYFEFSDKKMYCSELVWKIYKNAIGIEIGKIKKLKNFDLSHNIVKSLMKKRYKDHIPYEENVISPQSIFESTNLKLVVEK</sequence>
<dbReference type="Gene3D" id="3.90.1720.10">
    <property type="entry name" value="endopeptidase domain like (from Nostoc punctiforme)"/>
    <property type="match status" value="1"/>
</dbReference>
<keyword evidence="1" id="KW-0812">Transmembrane</keyword>
<organism evidence="2">
    <name type="scientific">Sulfurovum sp. enrichment culture clone C5</name>
    <dbReference type="NCBI Taxonomy" id="497650"/>
    <lineage>
        <taxon>Bacteria</taxon>
        <taxon>Pseudomonadati</taxon>
        <taxon>Campylobacterota</taxon>
        <taxon>Epsilonproteobacteria</taxon>
        <taxon>Campylobacterales</taxon>
        <taxon>Sulfurovaceae</taxon>
        <taxon>Sulfurovum</taxon>
        <taxon>environmental samples</taxon>
    </lineage>
</organism>
<accession>A0A0S4XLP6</accession>
<reference evidence="2" key="1">
    <citation type="submission" date="2015-11" db="EMBL/GenBank/DDBJ databases">
        <authorList>
            <person name="Zhang Y."/>
            <person name="Guo Z."/>
        </authorList>
    </citation>
    <scope>NUCLEOTIDE SEQUENCE</scope>
    <source>
        <strain evidence="2">BN30871</strain>
    </source>
</reference>
<feature type="transmembrane region" description="Helical" evidence="1">
    <location>
        <begin position="12"/>
        <end position="31"/>
    </location>
</feature>
<name>A0A0S4XLP6_9BACT</name>
<evidence type="ECO:0000256" key="1">
    <source>
        <dbReference type="SAM" id="Phobius"/>
    </source>
</evidence>
<dbReference type="InterPro" id="IPR024453">
    <property type="entry name" value="Peptidase_C92"/>
</dbReference>
<dbReference type="AlphaFoldDB" id="A0A0S4XLP6"/>
<proteinExistence type="predicted"/>
<dbReference type="SUPFAM" id="SSF54001">
    <property type="entry name" value="Cysteine proteinases"/>
    <property type="match status" value="1"/>
</dbReference>
<gene>
    <name evidence="2" type="primary">yiiX</name>
    <name evidence="2" type="ORF">BN3087_120008</name>
</gene>
<dbReference type="Pfam" id="PF05708">
    <property type="entry name" value="Peptidase_C92"/>
    <property type="match status" value="1"/>
</dbReference>